<evidence type="ECO:0000256" key="1">
    <source>
        <dbReference type="ARBA" id="ARBA00000085"/>
    </source>
</evidence>
<dbReference type="GO" id="GO:0016020">
    <property type="term" value="C:membrane"/>
    <property type="evidence" value="ECO:0007669"/>
    <property type="project" value="UniProtKB-SubCell"/>
</dbReference>
<dbReference type="OrthoDB" id="6218800at2"/>
<dbReference type="EC" id="2.7.13.3" evidence="3"/>
<evidence type="ECO:0000256" key="6">
    <source>
        <dbReference type="ARBA" id="ARBA00023136"/>
    </source>
</evidence>
<dbReference type="Proteomes" id="UP000290244">
    <property type="component" value="Chromosome"/>
</dbReference>
<dbReference type="KEGG" id="lsd:EMK97_05730"/>
<dbReference type="SMART" id="SM01079">
    <property type="entry name" value="CHASE"/>
    <property type="match status" value="1"/>
</dbReference>
<dbReference type="AlphaFoldDB" id="A0A4V0ZFW8"/>
<feature type="transmembrane region" description="Helical" evidence="7">
    <location>
        <begin position="149"/>
        <end position="175"/>
    </location>
</feature>
<sequence length="779" mass="88096">MPLGLQRFFFASSLYFTVCVSALMVMSPFSLINYVGPAAAVASGLIIIWGAPALFAVIVTTPIFVAFLNKYLLIDVHIAATLIATLAIILQSFWAKQLVHKYVFYRKWLRSRRWLLQFFLRVGPLASLVSAVSALVISVIDNQVMLGSFFYTFMSAWSSSMLVSVFFIPLVLLAQEQELSQLSVSKRFFIVSASVLAGLAVLLLLKTSQDEQQYQRLNRFLQEKQDIERVIKQEVHDVIRQLNSLSALFNASEKVTRAEFEVFSEDILGENTSIRALEWAPIITDEQRTAFELNATKELAFNYVIRERAKGNKLYFAQKREVYAPLYYIYPKENNLEVLGLDVYSNPKQALSMSQVALSEHIVASAPIALAQENFNAPGVLFTKAVYKKNNGEEKNNQFKEAQQLVGFVVAVVQFDKFLNRLVAGSDISVNFQIEDITDPSPHIIYGKSVSRLNRHVDTLTLPIYSRLWQITLAEQQPWFVQDKSWQVWVMLIGGTLGALTLQLLLLMMAAYSIELTQQVNNKTRAVILAKEKSERESLAKTHFLRTLNDEFRVPLQAIRVFIEQFKQKGINNKQVVGINHASNNISQLLDTMMDISEIESGKTIVKEEAFDFYGFLNRVELMLKANNIAQGKSIFLLIDKEVPHFIDSDELRIQKLLIAFTEGAQALFNTDSLRLSVKVHTHLHNRATLFFIYSHQDESTSHESDDAVKALVDEDLASFSTAMTMVKEMSNLMQGSVRLGTLTSGGGMLSTSIKVTVTSQEKQDQHQAQYFDEFTHLD</sequence>
<name>A0A4V0ZFW8_9GAMM</name>
<comment type="catalytic activity">
    <reaction evidence="1">
        <text>ATP + protein L-histidine = ADP + protein N-phospho-L-histidine.</text>
        <dbReference type="EC" id="2.7.13.3"/>
    </reaction>
</comment>
<feature type="transmembrane region" description="Helical" evidence="7">
    <location>
        <begin position="114"/>
        <end position="137"/>
    </location>
</feature>
<dbReference type="Pfam" id="PF03924">
    <property type="entry name" value="CHASE"/>
    <property type="match status" value="1"/>
</dbReference>
<dbReference type="Gene3D" id="1.10.287.130">
    <property type="match status" value="1"/>
</dbReference>
<accession>A0A4V0ZFW8</accession>
<evidence type="ECO:0000256" key="4">
    <source>
        <dbReference type="ARBA" id="ARBA00022692"/>
    </source>
</evidence>
<feature type="transmembrane region" description="Helical" evidence="7">
    <location>
        <begin position="12"/>
        <end position="32"/>
    </location>
</feature>
<dbReference type="SMART" id="SM00388">
    <property type="entry name" value="HisKA"/>
    <property type="match status" value="1"/>
</dbReference>
<reference evidence="9 10" key="1">
    <citation type="submission" date="2018-12" db="EMBL/GenBank/DDBJ databases">
        <title>Complete genome of Litorilituus sediminis.</title>
        <authorList>
            <person name="Liu A."/>
            <person name="Rong J."/>
        </authorList>
    </citation>
    <scope>NUCLEOTIDE SEQUENCE [LARGE SCALE GENOMIC DNA]</scope>
    <source>
        <strain evidence="9 10">JCM 17549</strain>
    </source>
</reference>
<gene>
    <name evidence="9" type="ORF">EMK97_05730</name>
</gene>
<keyword evidence="9" id="KW-0418">Kinase</keyword>
<keyword evidence="5 7" id="KW-1133">Transmembrane helix</keyword>
<dbReference type="PROSITE" id="PS50839">
    <property type="entry name" value="CHASE"/>
    <property type="match status" value="1"/>
</dbReference>
<keyword evidence="4 7" id="KW-0812">Transmembrane</keyword>
<feature type="transmembrane region" description="Helical" evidence="7">
    <location>
        <begin position="488"/>
        <end position="512"/>
    </location>
</feature>
<keyword evidence="10" id="KW-1185">Reference proteome</keyword>
<dbReference type="InterPro" id="IPR036097">
    <property type="entry name" value="HisK_dim/P_sf"/>
</dbReference>
<dbReference type="RefSeq" id="WP_130600243.1">
    <property type="nucleotide sequence ID" value="NZ_CP034759.1"/>
</dbReference>
<evidence type="ECO:0000256" key="3">
    <source>
        <dbReference type="ARBA" id="ARBA00012438"/>
    </source>
</evidence>
<keyword evidence="6 7" id="KW-0472">Membrane</keyword>
<evidence type="ECO:0000313" key="9">
    <source>
        <dbReference type="EMBL" id="QBG35250.1"/>
    </source>
</evidence>
<evidence type="ECO:0000259" key="8">
    <source>
        <dbReference type="PROSITE" id="PS50839"/>
    </source>
</evidence>
<dbReference type="InterPro" id="IPR042240">
    <property type="entry name" value="CHASE_sf"/>
</dbReference>
<evidence type="ECO:0000256" key="7">
    <source>
        <dbReference type="SAM" id="Phobius"/>
    </source>
</evidence>
<comment type="subcellular location">
    <subcellularLocation>
        <location evidence="2">Membrane</location>
    </subcellularLocation>
</comment>
<evidence type="ECO:0000256" key="5">
    <source>
        <dbReference type="ARBA" id="ARBA00022989"/>
    </source>
</evidence>
<dbReference type="PANTHER" id="PTHR45530:SF3">
    <property type="entry name" value="TWO-COMPONENT SYSTEM NARL FAMILY SENSOR HISTIDINE KINASE BARA"/>
    <property type="match status" value="1"/>
</dbReference>
<organism evidence="9 10">
    <name type="scientific">Litorilituus sediminis</name>
    <dbReference type="NCBI Taxonomy" id="718192"/>
    <lineage>
        <taxon>Bacteria</taxon>
        <taxon>Pseudomonadati</taxon>
        <taxon>Pseudomonadota</taxon>
        <taxon>Gammaproteobacteria</taxon>
        <taxon>Alteromonadales</taxon>
        <taxon>Colwelliaceae</taxon>
        <taxon>Litorilituus</taxon>
    </lineage>
</organism>
<feature type="transmembrane region" description="Helical" evidence="7">
    <location>
        <begin position="71"/>
        <end position="94"/>
    </location>
</feature>
<keyword evidence="9" id="KW-0808">Transferase</keyword>
<dbReference type="InterPro" id="IPR003661">
    <property type="entry name" value="HisK_dim/P_dom"/>
</dbReference>
<dbReference type="PANTHER" id="PTHR45530">
    <property type="entry name" value="SENSORY TRANSDUCTION HISTIDINE KINASE"/>
    <property type="match status" value="1"/>
</dbReference>
<feature type="domain" description="CHASE" evidence="8">
    <location>
        <begin position="251"/>
        <end position="472"/>
    </location>
</feature>
<proteinExistence type="predicted"/>
<dbReference type="InterPro" id="IPR006189">
    <property type="entry name" value="CHASE_dom"/>
</dbReference>
<feature type="transmembrane region" description="Helical" evidence="7">
    <location>
        <begin position="38"/>
        <end position="59"/>
    </location>
</feature>
<evidence type="ECO:0000256" key="2">
    <source>
        <dbReference type="ARBA" id="ARBA00004370"/>
    </source>
</evidence>
<evidence type="ECO:0000313" key="10">
    <source>
        <dbReference type="Proteomes" id="UP000290244"/>
    </source>
</evidence>
<dbReference type="Gene3D" id="3.30.450.350">
    <property type="entry name" value="CHASE domain"/>
    <property type="match status" value="1"/>
</dbReference>
<feature type="transmembrane region" description="Helical" evidence="7">
    <location>
        <begin position="187"/>
        <end position="205"/>
    </location>
</feature>
<dbReference type="SUPFAM" id="SSF47384">
    <property type="entry name" value="Homodimeric domain of signal transducing histidine kinase"/>
    <property type="match status" value="1"/>
</dbReference>
<dbReference type="EMBL" id="CP034759">
    <property type="protein sequence ID" value="QBG35250.1"/>
    <property type="molecule type" value="Genomic_DNA"/>
</dbReference>
<dbReference type="GO" id="GO:0000155">
    <property type="term" value="F:phosphorelay sensor kinase activity"/>
    <property type="evidence" value="ECO:0007669"/>
    <property type="project" value="InterPro"/>
</dbReference>
<protein>
    <recommendedName>
        <fullName evidence="3">histidine kinase</fullName>
        <ecNumber evidence="3">2.7.13.3</ecNumber>
    </recommendedName>
</protein>